<evidence type="ECO:0000256" key="5">
    <source>
        <dbReference type="ARBA" id="ARBA00022989"/>
    </source>
</evidence>
<keyword evidence="6 7" id="KW-0472">Membrane</keyword>
<evidence type="ECO:0000256" key="7">
    <source>
        <dbReference type="SAM" id="Phobius"/>
    </source>
</evidence>
<feature type="transmembrane region" description="Helical" evidence="7">
    <location>
        <begin position="224"/>
        <end position="244"/>
    </location>
</feature>
<gene>
    <name evidence="8" type="ORF">GCL57_00845</name>
</gene>
<dbReference type="Proteomes" id="UP000442694">
    <property type="component" value="Unassembled WGS sequence"/>
</dbReference>
<reference evidence="8 9" key="1">
    <citation type="submission" date="2019-10" db="EMBL/GenBank/DDBJ databases">
        <title>New genus of Silvanigrellaceae.</title>
        <authorList>
            <person name="Pitt A."/>
            <person name="Hahn M.W."/>
        </authorList>
    </citation>
    <scope>NUCLEOTIDE SEQUENCE [LARGE SCALE GENOMIC DNA]</scope>
    <source>
        <strain evidence="8 9">33A1-SZDP</strain>
    </source>
</reference>
<feature type="transmembrane region" description="Helical" evidence="7">
    <location>
        <begin position="12"/>
        <end position="34"/>
    </location>
</feature>
<keyword evidence="5 7" id="KW-1133">Transmembrane helix</keyword>
<organism evidence="8 9">
    <name type="scientific">Fluviispira multicolorata</name>
    <dbReference type="NCBI Taxonomy" id="2654512"/>
    <lineage>
        <taxon>Bacteria</taxon>
        <taxon>Pseudomonadati</taxon>
        <taxon>Bdellovibrionota</taxon>
        <taxon>Oligoflexia</taxon>
        <taxon>Silvanigrellales</taxon>
        <taxon>Silvanigrellaceae</taxon>
        <taxon>Fluviispira</taxon>
    </lineage>
</organism>
<dbReference type="GO" id="GO:0015293">
    <property type="term" value="F:symporter activity"/>
    <property type="evidence" value="ECO:0007669"/>
    <property type="project" value="UniProtKB-KW"/>
</dbReference>
<dbReference type="SUPFAM" id="SSF118215">
    <property type="entry name" value="Proton glutamate symport protein"/>
    <property type="match status" value="1"/>
</dbReference>
<evidence type="ECO:0000313" key="9">
    <source>
        <dbReference type="Proteomes" id="UP000442694"/>
    </source>
</evidence>
<feature type="transmembrane region" description="Helical" evidence="7">
    <location>
        <begin position="186"/>
        <end position="212"/>
    </location>
</feature>
<protein>
    <submittedName>
        <fullName evidence="8">Cation:dicarboxylase symporter family transporter</fullName>
    </submittedName>
</protein>
<dbReference type="EMBL" id="WFLN01000004">
    <property type="protein sequence ID" value="KAB8033275.1"/>
    <property type="molecule type" value="Genomic_DNA"/>
</dbReference>
<accession>A0A833JFF4</accession>
<dbReference type="AlphaFoldDB" id="A0A833JFF4"/>
<dbReference type="PRINTS" id="PR00173">
    <property type="entry name" value="EDTRNSPORT"/>
</dbReference>
<evidence type="ECO:0000256" key="2">
    <source>
        <dbReference type="ARBA" id="ARBA00006148"/>
    </source>
</evidence>
<comment type="similarity">
    <text evidence="2">Belongs to the dicarboxylate/amino acid:cation symporter (DAACS) (TC 2.A.23) family.</text>
</comment>
<evidence type="ECO:0000256" key="6">
    <source>
        <dbReference type="ARBA" id="ARBA00023136"/>
    </source>
</evidence>
<feature type="transmembrane region" description="Helical" evidence="7">
    <location>
        <begin position="327"/>
        <end position="348"/>
    </location>
</feature>
<evidence type="ECO:0000256" key="3">
    <source>
        <dbReference type="ARBA" id="ARBA00022448"/>
    </source>
</evidence>
<evidence type="ECO:0000256" key="4">
    <source>
        <dbReference type="ARBA" id="ARBA00022692"/>
    </source>
</evidence>
<feature type="transmembrane region" description="Helical" evidence="7">
    <location>
        <begin position="85"/>
        <end position="106"/>
    </location>
</feature>
<dbReference type="PANTHER" id="PTHR42865:SF5">
    <property type="entry name" value="L-CYSTINE TRANSPORTER TCYP"/>
    <property type="match status" value="1"/>
</dbReference>
<proteinExistence type="inferred from homology"/>
<dbReference type="Pfam" id="PF00375">
    <property type="entry name" value="SDF"/>
    <property type="match status" value="1"/>
</dbReference>
<comment type="caution">
    <text evidence="8">The sequence shown here is derived from an EMBL/GenBank/DDBJ whole genome shotgun (WGS) entry which is preliminary data.</text>
</comment>
<dbReference type="InterPro" id="IPR036458">
    <property type="entry name" value="Na:dicarbo_symporter_sf"/>
</dbReference>
<dbReference type="GO" id="GO:0005886">
    <property type="term" value="C:plasma membrane"/>
    <property type="evidence" value="ECO:0007669"/>
    <property type="project" value="UniProtKB-SubCell"/>
</dbReference>
<feature type="transmembrane region" description="Helical" evidence="7">
    <location>
        <begin position="354"/>
        <end position="378"/>
    </location>
</feature>
<dbReference type="InterPro" id="IPR001991">
    <property type="entry name" value="Na-dicarboxylate_symporter"/>
</dbReference>
<keyword evidence="4 7" id="KW-0812">Transmembrane</keyword>
<dbReference type="RefSeq" id="WP_152211363.1">
    <property type="nucleotide sequence ID" value="NZ_WFLN01000004.1"/>
</dbReference>
<dbReference type="Gene3D" id="1.10.3860.10">
    <property type="entry name" value="Sodium:dicarboxylate symporter"/>
    <property type="match status" value="1"/>
</dbReference>
<keyword evidence="9" id="KW-1185">Reference proteome</keyword>
<feature type="transmembrane region" description="Helical" evidence="7">
    <location>
        <begin position="149"/>
        <end position="166"/>
    </location>
</feature>
<sequence length="415" mass="45464">MTVIQISKKKNLYKMPFIYLTMISLGVFCGLSNIESLHTIGLFISDLFIKIFKCISIPIISLSLIVTLSNYSSQNSMKSIWQRTLFYTFATTLIAATVSALLYYFIKPSNVSFTETITAPVVNTQTSYLQHISNIIPANIIAPFLENQVMSVLLLSILAGIAIRFIPDEEAKKTITQFFKGAHGLFLVLTKWIVTIIPLGLFGFVTTTVIQLRGGMDMKGVGEFLAVIVLANVIQGFVILPLWLKLNGVRPFQTMRGMLPALSLAFFSKSSAGTLPVTMESAEKNVKINPIVSRFVLPLCTSINMNGCAAFIFTTVIFLMQNNGADITVATMGLWIIISTIAAVGNAGVPMGCFFLSASLLASMNVPIVLLAVILPFYSIIDMVETSLNVWSDSCVAKVVNDKVKFKLTELEKVS</sequence>
<keyword evidence="3" id="KW-0813">Transport</keyword>
<comment type="subcellular location">
    <subcellularLocation>
        <location evidence="1">Membrane</location>
        <topology evidence="1">Multi-pass membrane protein</topology>
    </subcellularLocation>
</comment>
<evidence type="ECO:0000256" key="1">
    <source>
        <dbReference type="ARBA" id="ARBA00004141"/>
    </source>
</evidence>
<evidence type="ECO:0000313" key="8">
    <source>
        <dbReference type="EMBL" id="KAB8033275.1"/>
    </source>
</evidence>
<feature type="transmembrane region" description="Helical" evidence="7">
    <location>
        <begin position="40"/>
        <end position="65"/>
    </location>
</feature>
<dbReference type="PANTHER" id="PTHR42865">
    <property type="entry name" value="PROTON/GLUTAMATE-ASPARTATE SYMPORTER"/>
    <property type="match status" value="1"/>
</dbReference>
<name>A0A833JFF4_9BACT</name>
<feature type="transmembrane region" description="Helical" evidence="7">
    <location>
        <begin position="295"/>
        <end position="320"/>
    </location>
</feature>